<dbReference type="GO" id="GO:0050152">
    <property type="term" value="F:omega-amidase activity"/>
    <property type="evidence" value="ECO:0007669"/>
    <property type="project" value="TreeGrafter"/>
</dbReference>
<dbReference type="EMBL" id="JMCC02000031">
    <property type="protein sequence ID" value="KIG16837.1"/>
    <property type="molecule type" value="Genomic_DNA"/>
</dbReference>
<keyword evidence="2" id="KW-0378">Hydrolase</keyword>
<evidence type="ECO:0000313" key="3">
    <source>
        <dbReference type="Proteomes" id="UP000031599"/>
    </source>
</evidence>
<comment type="caution">
    <text evidence="2">The sequence shown here is derived from an EMBL/GenBank/DDBJ whole genome shotgun (WGS) entry which is preliminary data.</text>
</comment>
<dbReference type="GO" id="GO:0106008">
    <property type="term" value="F:2-oxoglutaramate amidase activity"/>
    <property type="evidence" value="ECO:0007669"/>
    <property type="project" value="TreeGrafter"/>
</dbReference>
<dbReference type="RefSeq" id="WP_052548846.1">
    <property type="nucleotide sequence ID" value="NZ_JMCC02000031.1"/>
</dbReference>
<name>A0A0C2DAB2_9BACT</name>
<gene>
    <name evidence="2" type="ORF">DB30_03999</name>
</gene>
<dbReference type="InterPro" id="IPR003010">
    <property type="entry name" value="C-N_Hydrolase"/>
</dbReference>
<evidence type="ECO:0000313" key="2">
    <source>
        <dbReference type="EMBL" id="KIG16837.1"/>
    </source>
</evidence>
<dbReference type="SUPFAM" id="SSF56317">
    <property type="entry name" value="Carbon-nitrogen hydrolase"/>
    <property type="match status" value="1"/>
</dbReference>
<proteinExistence type="predicted"/>
<dbReference type="CDD" id="cd07583">
    <property type="entry name" value="nitrilase_5"/>
    <property type="match status" value="1"/>
</dbReference>
<dbReference type="InterPro" id="IPR036526">
    <property type="entry name" value="C-N_Hydrolase_sf"/>
</dbReference>
<dbReference type="PANTHER" id="PTHR47799">
    <property type="entry name" value="OMEGA-AMIDASE YAFV"/>
    <property type="match status" value="1"/>
</dbReference>
<accession>A0A0C2DAB2</accession>
<sequence>MRIAALQTQIIWEQPAANFERLLPKLREAATAGARMIVLPEMFACGFSMNTAQIAEPPNGPSVSFLREQAASLGVWMCGSVPERAHAGAERPANTLVLAGPAGELYRYRKRHPFTFANEHEHYEAGREALTRTIEGVRTSAFVCYDLRFADDFWALAERTDLYLIVANWPEKRREHWKTLLRARAIENQAWVVGLNRVGEGGGVVYSGDSMIVDPWGEVVVAASRDETMLLADIDVERVREARTKFPVLADRQPPQS</sequence>
<dbReference type="InterPro" id="IPR052737">
    <property type="entry name" value="Omega-amidase_YafV"/>
</dbReference>
<dbReference type="Proteomes" id="UP000031599">
    <property type="component" value="Unassembled WGS sequence"/>
</dbReference>
<feature type="domain" description="CN hydrolase" evidence="1">
    <location>
        <begin position="1"/>
        <end position="236"/>
    </location>
</feature>
<protein>
    <submittedName>
        <fullName evidence="2">Putative amidohydrolase</fullName>
    </submittedName>
</protein>
<dbReference type="PROSITE" id="PS50263">
    <property type="entry name" value="CN_HYDROLASE"/>
    <property type="match status" value="1"/>
</dbReference>
<reference evidence="2 3" key="1">
    <citation type="submission" date="2014-12" db="EMBL/GenBank/DDBJ databases">
        <title>Genome assembly of Enhygromyxa salina DSM 15201.</title>
        <authorList>
            <person name="Sharma G."/>
            <person name="Subramanian S."/>
        </authorList>
    </citation>
    <scope>NUCLEOTIDE SEQUENCE [LARGE SCALE GENOMIC DNA]</scope>
    <source>
        <strain evidence="2 3">DSM 15201</strain>
    </source>
</reference>
<organism evidence="2 3">
    <name type="scientific">Enhygromyxa salina</name>
    <dbReference type="NCBI Taxonomy" id="215803"/>
    <lineage>
        <taxon>Bacteria</taxon>
        <taxon>Pseudomonadati</taxon>
        <taxon>Myxococcota</taxon>
        <taxon>Polyangia</taxon>
        <taxon>Nannocystales</taxon>
        <taxon>Nannocystaceae</taxon>
        <taxon>Enhygromyxa</taxon>
    </lineage>
</organism>
<dbReference type="Gene3D" id="3.60.110.10">
    <property type="entry name" value="Carbon-nitrogen hydrolase"/>
    <property type="match status" value="1"/>
</dbReference>
<dbReference type="Pfam" id="PF00795">
    <property type="entry name" value="CN_hydrolase"/>
    <property type="match status" value="1"/>
</dbReference>
<evidence type="ECO:0000259" key="1">
    <source>
        <dbReference type="PROSITE" id="PS50263"/>
    </source>
</evidence>
<dbReference type="PANTHER" id="PTHR47799:SF1">
    <property type="entry name" value="OMEGA-AMIDASE YAFV"/>
    <property type="match status" value="1"/>
</dbReference>
<dbReference type="AlphaFoldDB" id="A0A0C2DAB2"/>